<dbReference type="GO" id="GO:0005886">
    <property type="term" value="C:plasma membrane"/>
    <property type="evidence" value="ECO:0007669"/>
    <property type="project" value="UniProtKB-SubCell"/>
</dbReference>
<gene>
    <name evidence="7" type="ORF">HY3_01200</name>
</gene>
<sequence>MDKVRIAVVIATADKYLTTVFTLLTTAVVARIINPAEFGVTVLGGAALLLANTLRDVGTSAYIIQTPELTTGKARAVFTMNLILTAVILVGLLLSSPFLAVAFNTPGLGIYLQVCAAPFAVGAIVYPLHALLARDLAFGKLAVVNIISTLVNSVTLIVTAYIGASYMSFAYAQVVSAIVGTVLLVYFRPSFEIFRPSLKFWKEILSFSIFSGGTGIVQRASEVISVMTVGVFMTPAMVGLLNRASMISQFPERTIMAGVNAAALPAFSKAAREKGDMRRYYLAAVERISGLIWPCLAMIILLANPLIRVFLGDQWLETIPLVQIIAGGLLLNFPPGINYPILVAAGAVRKAFMLSILQSCIALPIIAVSAQFGLEAVAWATWPIVAINVILSTHFVKAYVAKFSWLDLLRALKLSLLSTLAAIAGPAVIIWHAGGFDQIGIMGSIAAVAIACPCWLLALWALRHPLFAELSRAIRSILLRLNRMRPADGTPL</sequence>
<dbReference type="eggNOG" id="COG2244">
    <property type="taxonomic scope" value="Bacteria"/>
</dbReference>
<evidence type="ECO:0000256" key="5">
    <source>
        <dbReference type="ARBA" id="ARBA00022989"/>
    </source>
</evidence>
<comment type="subcellular location">
    <subcellularLocation>
        <location evidence="1">Cell membrane</location>
        <topology evidence="1">Multi-pass membrane protein</topology>
    </subcellularLocation>
</comment>
<dbReference type="PANTHER" id="PTHR30250">
    <property type="entry name" value="PST FAMILY PREDICTED COLANIC ACID TRANSPORTER"/>
    <property type="match status" value="1"/>
</dbReference>
<keyword evidence="6" id="KW-0472">Membrane</keyword>
<evidence type="ECO:0000256" key="2">
    <source>
        <dbReference type="ARBA" id="ARBA00007430"/>
    </source>
</evidence>
<dbReference type="Pfam" id="PF13440">
    <property type="entry name" value="Polysacc_synt_3"/>
    <property type="match status" value="1"/>
</dbReference>
<evidence type="ECO:0000256" key="6">
    <source>
        <dbReference type="ARBA" id="ARBA00023136"/>
    </source>
</evidence>
<proteinExistence type="inferred from homology"/>
<dbReference type="Proteomes" id="UP000249123">
    <property type="component" value="Unassembled WGS sequence"/>
</dbReference>
<keyword evidence="8" id="KW-1185">Reference proteome</keyword>
<protein>
    <recommendedName>
        <fullName evidence="9">Polysaccharide biosynthesis protein C-terminal domain-containing protein</fullName>
    </recommendedName>
</protein>
<evidence type="ECO:0000256" key="4">
    <source>
        <dbReference type="ARBA" id="ARBA00022692"/>
    </source>
</evidence>
<dbReference type="STRING" id="1280941.HY2_01115"/>
<organism evidence="7 8">
    <name type="scientific">Hyphomonas pacifica</name>
    <dbReference type="NCBI Taxonomy" id="1280941"/>
    <lineage>
        <taxon>Bacteria</taxon>
        <taxon>Pseudomonadati</taxon>
        <taxon>Pseudomonadota</taxon>
        <taxon>Alphaproteobacteria</taxon>
        <taxon>Hyphomonadales</taxon>
        <taxon>Hyphomonadaceae</taxon>
        <taxon>Hyphomonas</taxon>
    </lineage>
</organism>
<keyword evidence="3" id="KW-1003">Cell membrane</keyword>
<dbReference type="EMBL" id="AWFB01000012">
    <property type="protein sequence ID" value="RAN34250.1"/>
    <property type="molecule type" value="Genomic_DNA"/>
</dbReference>
<accession>A0A062TUC1</accession>
<dbReference type="RefSeq" id="WP_034825354.1">
    <property type="nucleotide sequence ID" value="NZ_AWFA01000012.1"/>
</dbReference>
<comment type="similarity">
    <text evidence="2">Belongs to the polysaccharide synthase family.</text>
</comment>
<keyword evidence="4" id="KW-0812">Transmembrane</keyword>
<keyword evidence="5" id="KW-1133">Transmembrane helix</keyword>
<evidence type="ECO:0000256" key="3">
    <source>
        <dbReference type="ARBA" id="ARBA00022475"/>
    </source>
</evidence>
<evidence type="ECO:0008006" key="9">
    <source>
        <dbReference type="Google" id="ProtNLM"/>
    </source>
</evidence>
<evidence type="ECO:0000313" key="7">
    <source>
        <dbReference type="EMBL" id="RAN34250.1"/>
    </source>
</evidence>
<evidence type="ECO:0000313" key="8">
    <source>
        <dbReference type="Proteomes" id="UP000249123"/>
    </source>
</evidence>
<name>A0A062TUC1_9PROT</name>
<evidence type="ECO:0000256" key="1">
    <source>
        <dbReference type="ARBA" id="ARBA00004651"/>
    </source>
</evidence>
<dbReference type="PANTHER" id="PTHR30250:SF10">
    <property type="entry name" value="LIPOPOLYSACCHARIDE BIOSYNTHESIS PROTEIN WZXC"/>
    <property type="match status" value="1"/>
</dbReference>
<dbReference type="OrthoDB" id="7356923at2"/>
<dbReference type="InterPro" id="IPR050833">
    <property type="entry name" value="Poly_Biosynth_Transport"/>
</dbReference>
<dbReference type="AlphaFoldDB" id="A0A062TUC1"/>
<comment type="caution">
    <text evidence="7">The sequence shown here is derived from an EMBL/GenBank/DDBJ whole genome shotgun (WGS) entry which is preliminary data.</text>
</comment>
<reference evidence="7 8" key="1">
    <citation type="submission" date="2013-04" db="EMBL/GenBank/DDBJ databases">
        <title>Hyphomonas sp. T24B3 Genome Sequencing.</title>
        <authorList>
            <person name="Lai Q."/>
            <person name="Shao Z."/>
        </authorList>
    </citation>
    <scope>NUCLEOTIDE SEQUENCE [LARGE SCALE GENOMIC DNA]</scope>
    <source>
        <strain evidence="7 8">T24B3</strain>
    </source>
</reference>